<comment type="caution">
    <text evidence="1">The sequence shown here is derived from an EMBL/GenBank/DDBJ whole genome shotgun (WGS) entry which is preliminary data.</text>
</comment>
<reference evidence="1 2" key="1">
    <citation type="submission" date="2018-01" db="EMBL/GenBank/DDBJ databases">
        <title>Comparison of the Chinese Bamboo Partridge and Red Junglefowl genome sequences highlights the importance of demography in genome evolution.</title>
        <authorList>
            <person name="Tiley G.P."/>
            <person name="Kimball R.T."/>
            <person name="Braun E.L."/>
            <person name="Burleigh J.G."/>
        </authorList>
    </citation>
    <scope>NUCLEOTIDE SEQUENCE [LARGE SCALE GENOMIC DNA]</scope>
    <source>
        <strain evidence="1">RTK389</strain>
        <tissue evidence="1">Blood</tissue>
    </source>
</reference>
<protein>
    <submittedName>
        <fullName evidence="1">Uncharacterized protein</fullName>
    </submittedName>
</protein>
<name>A0A2P4TC59_BAMTH</name>
<evidence type="ECO:0000313" key="1">
    <source>
        <dbReference type="EMBL" id="POI33946.1"/>
    </source>
</evidence>
<organism evidence="1 2">
    <name type="scientific">Bambusicola thoracicus</name>
    <name type="common">Chinese bamboo-partridge</name>
    <name type="synonym">Perdix thoracica</name>
    <dbReference type="NCBI Taxonomy" id="9083"/>
    <lineage>
        <taxon>Eukaryota</taxon>
        <taxon>Metazoa</taxon>
        <taxon>Chordata</taxon>
        <taxon>Craniata</taxon>
        <taxon>Vertebrata</taxon>
        <taxon>Euteleostomi</taxon>
        <taxon>Archelosauria</taxon>
        <taxon>Archosauria</taxon>
        <taxon>Dinosauria</taxon>
        <taxon>Saurischia</taxon>
        <taxon>Theropoda</taxon>
        <taxon>Coelurosauria</taxon>
        <taxon>Aves</taxon>
        <taxon>Neognathae</taxon>
        <taxon>Galloanserae</taxon>
        <taxon>Galliformes</taxon>
        <taxon>Phasianidae</taxon>
        <taxon>Perdicinae</taxon>
        <taxon>Bambusicola</taxon>
    </lineage>
</organism>
<dbReference type="Proteomes" id="UP000237246">
    <property type="component" value="Unassembled WGS sequence"/>
</dbReference>
<sequence>MNGISLWPGRYRQKILSYTSGAFKPALRCVSSRNRMTVEQPAMPICRFPCTAHDQSALPWVIFAAQGALYQPVGTPWEDTQTTCLLSPFLGGWKNQTMQETEPLQAS</sequence>
<accession>A0A2P4TC59</accession>
<feature type="non-terminal residue" evidence="1">
    <location>
        <position position="107"/>
    </location>
</feature>
<dbReference type="EMBL" id="PPHD01002615">
    <property type="protein sequence ID" value="POI33946.1"/>
    <property type="molecule type" value="Genomic_DNA"/>
</dbReference>
<keyword evidence="2" id="KW-1185">Reference proteome</keyword>
<gene>
    <name evidence="1" type="ORF">CIB84_002302</name>
</gene>
<evidence type="ECO:0000313" key="2">
    <source>
        <dbReference type="Proteomes" id="UP000237246"/>
    </source>
</evidence>
<proteinExistence type="predicted"/>
<dbReference type="AlphaFoldDB" id="A0A2P4TC59"/>